<evidence type="ECO:0000256" key="3">
    <source>
        <dbReference type="ARBA" id="ARBA00022833"/>
    </source>
</evidence>
<dbReference type="GO" id="GO:0008270">
    <property type="term" value="F:zinc ion binding"/>
    <property type="evidence" value="ECO:0007669"/>
    <property type="project" value="UniProtKB-KW"/>
</dbReference>
<feature type="domain" description="BED-type" evidence="6">
    <location>
        <begin position="5"/>
        <end position="49"/>
    </location>
</feature>
<dbReference type="OrthoDB" id="1607513at2759"/>
<gene>
    <name evidence="7" type="ORF">PSYICH_LOCUS14318</name>
</gene>
<dbReference type="GO" id="GO:0003677">
    <property type="term" value="F:DNA binding"/>
    <property type="evidence" value="ECO:0007669"/>
    <property type="project" value="InterPro"/>
</dbReference>
<accession>A0A9P0DDE5</accession>
<evidence type="ECO:0000256" key="4">
    <source>
        <dbReference type="PROSITE-ProRule" id="PRU00027"/>
    </source>
</evidence>
<dbReference type="Proteomes" id="UP001153636">
    <property type="component" value="Chromosome 8"/>
</dbReference>
<dbReference type="Pfam" id="PF02892">
    <property type="entry name" value="zf-BED"/>
    <property type="match status" value="1"/>
</dbReference>
<feature type="compositionally biased region" description="Low complexity" evidence="5">
    <location>
        <begin position="122"/>
        <end position="145"/>
    </location>
</feature>
<proteinExistence type="predicted"/>
<dbReference type="EMBL" id="OV651820">
    <property type="protein sequence ID" value="CAH1114850.1"/>
    <property type="molecule type" value="Genomic_DNA"/>
</dbReference>
<dbReference type="AlphaFoldDB" id="A0A9P0DDE5"/>
<protein>
    <recommendedName>
        <fullName evidence="6">BED-type domain-containing protein</fullName>
    </recommendedName>
</protein>
<dbReference type="SMART" id="SM00614">
    <property type="entry name" value="ZnF_BED"/>
    <property type="match status" value="1"/>
</dbReference>
<feature type="compositionally biased region" description="Basic residues" evidence="5">
    <location>
        <begin position="185"/>
        <end position="194"/>
    </location>
</feature>
<evidence type="ECO:0000256" key="1">
    <source>
        <dbReference type="ARBA" id="ARBA00022723"/>
    </source>
</evidence>
<dbReference type="PROSITE" id="PS50808">
    <property type="entry name" value="ZF_BED"/>
    <property type="match status" value="1"/>
</dbReference>
<keyword evidence="1" id="KW-0479">Metal-binding</keyword>
<keyword evidence="3" id="KW-0862">Zinc</keyword>
<name>A0A9P0DDE5_9CUCU</name>
<evidence type="ECO:0000313" key="7">
    <source>
        <dbReference type="EMBL" id="CAH1114850.1"/>
    </source>
</evidence>
<feature type="compositionally biased region" description="Polar residues" evidence="5">
    <location>
        <begin position="47"/>
        <end position="63"/>
    </location>
</feature>
<dbReference type="InterPro" id="IPR003656">
    <property type="entry name" value="Znf_BED"/>
</dbReference>
<evidence type="ECO:0000256" key="5">
    <source>
        <dbReference type="SAM" id="MobiDB-lite"/>
    </source>
</evidence>
<dbReference type="InterPro" id="IPR036236">
    <property type="entry name" value="Znf_C2H2_sf"/>
</dbReference>
<organism evidence="7 8">
    <name type="scientific">Psylliodes chrysocephalus</name>
    <dbReference type="NCBI Taxonomy" id="3402493"/>
    <lineage>
        <taxon>Eukaryota</taxon>
        <taxon>Metazoa</taxon>
        <taxon>Ecdysozoa</taxon>
        <taxon>Arthropoda</taxon>
        <taxon>Hexapoda</taxon>
        <taxon>Insecta</taxon>
        <taxon>Pterygota</taxon>
        <taxon>Neoptera</taxon>
        <taxon>Endopterygota</taxon>
        <taxon>Coleoptera</taxon>
        <taxon>Polyphaga</taxon>
        <taxon>Cucujiformia</taxon>
        <taxon>Chrysomeloidea</taxon>
        <taxon>Chrysomelidae</taxon>
        <taxon>Galerucinae</taxon>
        <taxon>Alticini</taxon>
        <taxon>Psylliodes</taxon>
    </lineage>
</organism>
<feature type="region of interest" description="Disordered" evidence="5">
    <location>
        <begin position="42"/>
        <end position="194"/>
    </location>
</feature>
<dbReference type="SUPFAM" id="SSF57667">
    <property type="entry name" value="beta-beta-alpha zinc fingers"/>
    <property type="match status" value="1"/>
</dbReference>
<evidence type="ECO:0000256" key="2">
    <source>
        <dbReference type="ARBA" id="ARBA00022771"/>
    </source>
</evidence>
<evidence type="ECO:0000259" key="6">
    <source>
        <dbReference type="PROSITE" id="PS50808"/>
    </source>
</evidence>
<reference evidence="7" key="1">
    <citation type="submission" date="2022-01" db="EMBL/GenBank/DDBJ databases">
        <authorList>
            <person name="King R."/>
        </authorList>
    </citation>
    <scope>NUCLEOTIDE SEQUENCE</scope>
</reference>
<keyword evidence="8" id="KW-1185">Reference proteome</keyword>
<sequence>MFKKRKNSYLWNFYSELYNTFAKCNICAVELSYRTSTTNLRRHMQSKHPTVSLNPDSGNSNNLDGILFLEEDSDSSSSKNELDDTSTQNTADDSETFFQDIDDTGEDTETLPKTSQKEQNPEQEIINNNSSNENSKSINMSSVSSGPLKPESRNTSSESAGPSKTESRNIFPASPGPSSTERQKIFKSPKGKST</sequence>
<keyword evidence="2 4" id="KW-0863">Zinc-finger</keyword>
<feature type="compositionally biased region" description="Polar residues" evidence="5">
    <location>
        <begin position="153"/>
        <end position="164"/>
    </location>
</feature>
<evidence type="ECO:0000313" key="8">
    <source>
        <dbReference type="Proteomes" id="UP001153636"/>
    </source>
</evidence>
<feature type="compositionally biased region" description="Acidic residues" evidence="5">
    <location>
        <begin position="92"/>
        <end position="109"/>
    </location>
</feature>